<evidence type="ECO:0000313" key="8">
    <source>
        <dbReference type="EMBL" id="AKE40991.1"/>
    </source>
</evidence>
<keyword evidence="3" id="KW-0479">Metal-binding</keyword>
<keyword evidence="6" id="KW-0464">Manganese</keyword>
<dbReference type="InterPro" id="IPR039121">
    <property type="entry name" value="NUDT19"/>
</dbReference>
<dbReference type="PROSITE" id="PS51462">
    <property type="entry name" value="NUDIX"/>
    <property type="match status" value="1"/>
</dbReference>
<keyword evidence="4 9" id="KW-0378">Hydrolase</keyword>
<feature type="domain" description="Nudix hydrolase" evidence="7">
    <location>
        <begin position="12"/>
        <end position="223"/>
    </location>
</feature>
<evidence type="ECO:0000256" key="2">
    <source>
        <dbReference type="ARBA" id="ARBA00001946"/>
    </source>
</evidence>
<dbReference type="RefSeq" id="WP_046439096.1">
    <property type="nucleotide sequence ID" value="NZ_CP011312.1"/>
</dbReference>
<proteinExistence type="predicted"/>
<organism evidence="8 10">
    <name type="scientific">Corynebacterium kutscheri</name>
    <dbReference type="NCBI Taxonomy" id="35755"/>
    <lineage>
        <taxon>Bacteria</taxon>
        <taxon>Bacillati</taxon>
        <taxon>Actinomycetota</taxon>
        <taxon>Actinomycetes</taxon>
        <taxon>Mycobacteriales</taxon>
        <taxon>Corynebacteriaceae</taxon>
        <taxon>Corynebacterium</taxon>
    </lineage>
</organism>
<evidence type="ECO:0000313" key="9">
    <source>
        <dbReference type="EMBL" id="VEH06868.1"/>
    </source>
</evidence>
<evidence type="ECO:0000256" key="4">
    <source>
        <dbReference type="ARBA" id="ARBA00022801"/>
    </source>
</evidence>
<dbReference type="EMBL" id="LR134377">
    <property type="protein sequence ID" value="VEH06868.1"/>
    <property type="molecule type" value="Genomic_DNA"/>
</dbReference>
<dbReference type="EMBL" id="CP011312">
    <property type="protein sequence ID" value="AKE40991.1"/>
    <property type="molecule type" value="Genomic_DNA"/>
</dbReference>
<dbReference type="OrthoDB" id="7183442at2"/>
<evidence type="ECO:0000313" key="10">
    <source>
        <dbReference type="Proteomes" id="UP000033457"/>
    </source>
</evidence>
<reference evidence="8 10" key="1">
    <citation type="journal article" date="2015" name="Genome Announc.">
        <title>Complete Genome Sequence of Corynebacterium kutscheri DSM 20755, a Corynebacterial Type Strain with Remarkably Low G+C Content of Chromosomal DNA.</title>
        <authorList>
            <person name="Ruckert C."/>
            <person name="Albersmeier A."/>
            <person name="Winkler A."/>
            <person name="Tauch A."/>
        </authorList>
    </citation>
    <scope>NUCLEOTIDE SEQUENCE [LARGE SCALE GENOMIC DNA]</scope>
    <source>
        <strain evidence="8 10">DSM 20755</strain>
    </source>
</reference>
<dbReference type="STRING" id="35755.UL82_03930"/>
<dbReference type="Proteomes" id="UP000271380">
    <property type="component" value="Chromosome"/>
</dbReference>
<dbReference type="Gene3D" id="3.90.79.10">
    <property type="entry name" value="Nucleoside Triphosphate Pyrophosphohydrolase"/>
    <property type="match status" value="1"/>
</dbReference>
<evidence type="ECO:0000256" key="1">
    <source>
        <dbReference type="ARBA" id="ARBA00001936"/>
    </source>
</evidence>
<name>A0A0F6TCP1_9CORY</name>
<keyword evidence="5" id="KW-0460">Magnesium</keyword>
<dbReference type="KEGG" id="cku:UL82_03930"/>
<comment type="cofactor">
    <cofactor evidence="1">
        <name>Mn(2+)</name>
        <dbReference type="ChEBI" id="CHEBI:29035"/>
    </cofactor>
</comment>
<comment type="cofactor">
    <cofactor evidence="2">
        <name>Mg(2+)</name>
        <dbReference type="ChEBI" id="CHEBI:18420"/>
    </cofactor>
</comment>
<dbReference type="SUPFAM" id="SSF55811">
    <property type="entry name" value="Nudix"/>
    <property type="match status" value="1"/>
</dbReference>
<dbReference type="InterPro" id="IPR000086">
    <property type="entry name" value="NUDIX_hydrolase_dom"/>
</dbReference>
<keyword evidence="10" id="KW-1185">Reference proteome</keyword>
<dbReference type="InterPro" id="IPR015797">
    <property type="entry name" value="NUDIX_hydrolase-like_dom_sf"/>
</dbReference>
<dbReference type="GO" id="GO:0046872">
    <property type="term" value="F:metal ion binding"/>
    <property type="evidence" value="ECO:0007669"/>
    <property type="project" value="UniProtKB-KW"/>
</dbReference>
<sequence>MSAMQPVQGLGGRKLAVTVLMIRDTAHGLEVYVQERVSSMPTFPNTTVFPGGGVDLRDFEEQYCSDGSVYNIWGKADVEQWANRLHTTNEYARGLIGGAVRELFEETGTLVAAHADGRLIDDATAYHKQRVALENHSLSLVQMLAENNLIIRSDLLFPFARWVSGVEENHHFDVYSLLAIQVPGQEPDGNNREVSSTGWFPPALILDGWRAGLLNLVLPTWAQLLQLSHYTCVAEVIADTPTFDLTPIIGTPVEDARYQEFFTHTPVRRF</sequence>
<evidence type="ECO:0000256" key="3">
    <source>
        <dbReference type="ARBA" id="ARBA00022723"/>
    </source>
</evidence>
<reference evidence="9 11" key="2">
    <citation type="submission" date="2018-12" db="EMBL/GenBank/DDBJ databases">
        <authorList>
            <consortium name="Pathogen Informatics"/>
        </authorList>
    </citation>
    <scope>NUCLEOTIDE SEQUENCE [LARGE SCALE GENOMIC DNA]</scope>
    <source>
        <strain evidence="9 11">NCTC949</strain>
    </source>
</reference>
<evidence type="ECO:0000256" key="5">
    <source>
        <dbReference type="ARBA" id="ARBA00022842"/>
    </source>
</evidence>
<dbReference type="HOGENOM" id="CLU_059078_0_1_11"/>
<dbReference type="GO" id="GO:0016818">
    <property type="term" value="F:hydrolase activity, acting on acid anhydrides, in phosphorus-containing anhydrides"/>
    <property type="evidence" value="ECO:0007669"/>
    <property type="project" value="InterPro"/>
</dbReference>
<dbReference type="Proteomes" id="UP000033457">
    <property type="component" value="Chromosome"/>
</dbReference>
<accession>A0A0F6TCP1</accession>
<evidence type="ECO:0000259" key="7">
    <source>
        <dbReference type="PROSITE" id="PS51462"/>
    </source>
</evidence>
<dbReference type="AlphaFoldDB" id="A0A0F6TCP1"/>
<dbReference type="PANTHER" id="PTHR12318">
    <property type="entry name" value="TESTOSTERONE-REGULATED PROTEIN RP2"/>
    <property type="match status" value="1"/>
</dbReference>
<dbReference type="PANTHER" id="PTHR12318:SF0">
    <property type="entry name" value="ACYL-COENZYME A DIPHOSPHATASE NUDT19"/>
    <property type="match status" value="1"/>
</dbReference>
<evidence type="ECO:0000313" key="11">
    <source>
        <dbReference type="Proteomes" id="UP000271380"/>
    </source>
</evidence>
<protein>
    <submittedName>
        <fullName evidence="8">NUDIX family protein</fullName>
    </submittedName>
    <submittedName>
        <fullName evidence="9">NUDIX hydrolase</fullName>
    </submittedName>
</protein>
<evidence type="ECO:0000256" key="6">
    <source>
        <dbReference type="ARBA" id="ARBA00023211"/>
    </source>
</evidence>
<gene>
    <name evidence="9" type="ORF">NCTC949_01350</name>
    <name evidence="8" type="ORF">UL82_03930</name>
</gene>
<dbReference type="CDD" id="cd18870">
    <property type="entry name" value="NUDIX_AcylCoAdiphos_Nudt19"/>
    <property type="match status" value="1"/>
</dbReference>